<evidence type="ECO:0000313" key="3">
    <source>
        <dbReference type="Proteomes" id="UP000305921"/>
    </source>
</evidence>
<dbReference type="Proteomes" id="UP000305921">
    <property type="component" value="Unassembled WGS sequence"/>
</dbReference>
<sequence length="173" mass="18625">MGQRKRQLVPHQATFAPSRRPARPLAAPAEIPSTSSTRASGRHAESPHRTPLLDGRTLPAAALVRAHARARRDRSRHRPGVRGGRCFRCPLCLSFLLTWGTEKRGCSSVPLVPETGSCLCLTDERGDLGSFGVVPSASPRLPRASPTVPGYAAAPVRSARGPRRLWSVERATG</sequence>
<comment type="caution">
    <text evidence="2">The sequence shown here is derived from an EMBL/GenBank/DDBJ whole genome shotgun (WGS) entry which is preliminary data.</text>
</comment>
<dbReference type="OrthoDB" id="4311213at2"/>
<accession>A0A5R9E8C7</accession>
<evidence type="ECO:0000313" key="2">
    <source>
        <dbReference type="EMBL" id="TLQ45042.1"/>
    </source>
</evidence>
<gene>
    <name evidence="2" type="ORF">FEF34_20075</name>
</gene>
<name>A0A5R9E8C7_9ACTN</name>
<reference evidence="2 3" key="1">
    <citation type="submission" date="2019-05" db="EMBL/GenBank/DDBJ databases">
        <title>Streptomyces marianii sp. nov., a novel marine actinomycete from southern coast of India.</title>
        <authorList>
            <person name="Iniyan A.M."/>
            <person name="Wink J."/>
            <person name="Ramprasad E."/>
            <person name="Ramana C.V."/>
            <person name="Bunk B."/>
            <person name="Sproer C."/>
            <person name="Joseph F.-J.R.S."/>
            <person name="Vincent S.G.P."/>
        </authorList>
    </citation>
    <scope>NUCLEOTIDE SEQUENCE [LARGE SCALE GENOMIC DNA]</scope>
    <source>
        <strain evidence="2 3">ICN19</strain>
    </source>
</reference>
<organism evidence="2 3">
    <name type="scientific">Streptomyces marianii</name>
    <dbReference type="NCBI Taxonomy" id="1817406"/>
    <lineage>
        <taxon>Bacteria</taxon>
        <taxon>Bacillati</taxon>
        <taxon>Actinomycetota</taxon>
        <taxon>Actinomycetes</taxon>
        <taxon>Kitasatosporales</taxon>
        <taxon>Streptomycetaceae</taxon>
        <taxon>Streptomyces</taxon>
    </lineage>
</organism>
<proteinExistence type="predicted"/>
<dbReference type="AlphaFoldDB" id="A0A5R9E8C7"/>
<protein>
    <submittedName>
        <fullName evidence="2">Uncharacterized protein</fullName>
    </submittedName>
</protein>
<keyword evidence="3" id="KW-1185">Reference proteome</keyword>
<feature type="region of interest" description="Disordered" evidence="1">
    <location>
        <begin position="1"/>
        <end position="58"/>
    </location>
</feature>
<feature type="compositionally biased region" description="Low complexity" evidence="1">
    <location>
        <begin position="16"/>
        <end position="32"/>
    </location>
</feature>
<evidence type="ECO:0000256" key="1">
    <source>
        <dbReference type="SAM" id="MobiDB-lite"/>
    </source>
</evidence>
<dbReference type="EMBL" id="VAWE01000001">
    <property type="protein sequence ID" value="TLQ45042.1"/>
    <property type="molecule type" value="Genomic_DNA"/>
</dbReference>